<dbReference type="EMBL" id="JAVYJV010000020">
    <property type="protein sequence ID" value="KAK4343500.1"/>
    <property type="molecule type" value="Genomic_DNA"/>
</dbReference>
<dbReference type="AlphaFoldDB" id="A0AAE1R1G6"/>
<evidence type="ECO:0000313" key="9">
    <source>
        <dbReference type="Proteomes" id="UP001291623"/>
    </source>
</evidence>
<gene>
    <name evidence="8" type="ORF">RND71_036594</name>
</gene>
<comment type="subcellular location">
    <subcellularLocation>
        <location evidence="1">Membrane</location>
        <topology evidence="1">Single-pass membrane protein</topology>
    </subcellularLocation>
</comment>
<reference evidence="8" key="1">
    <citation type="submission" date="2023-12" db="EMBL/GenBank/DDBJ databases">
        <title>Genome assembly of Anisodus tanguticus.</title>
        <authorList>
            <person name="Wang Y.-J."/>
        </authorList>
    </citation>
    <scope>NUCLEOTIDE SEQUENCE</scope>
    <source>
        <strain evidence="8">KB-2021</strain>
        <tissue evidence="8">Leaf</tissue>
    </source>
</reference>
<accession>A0AAE1R1G6</accession>
<dbReference type="InterPro" id="IPR044850">
    <property type="entry name" value="WIH1-like"/>
</dbReference>
<evidence type="ECO:0000259" key="7">
    <source>
        <dbReference type="Pfam" id="PF12734"/>
    </source>
</evidence>
<keyword evidence="9" id="KW-1185">Reference proteome</keyword>
<dbReference type="PANTHER" id="PTHR31568">
    <property type="entry name" value="RCG49325, ISOFORM CRA_A"/>
    <property type="match status" value="1"/>
</dbReference>
<keyword evidence="5" id="KW-0472">Membrane</keyword>
<feature type="domain" description="Cysteine-rich transmembrane" evidence="7">
    <location>
        <begin position="32"/>
        <end position="73"/>
    </location>
</feature>
<evidence type="ECO:0000256" key="1">
    <source>
        <dbReference type="ARBA" id="ARBA00004167"/>
    </source>
</evidence>
<dbReference type="Pfam" id="PF12734">
    <property type="entry name" value="CYSTM"/>
    <property type="match status" value="1"/>
</dbReference>
<evidence type="ECO:0000256" key="2">
    <source>
        <dbReference type="ARBA" id="ARBA00009444"/>
    </source>
</evidence>
<evidence type="ECO:0000256" key="6">
    <source>
        <dbReference type="SAM" id="MobiDB-lite"/>
    </source>
</evidence>
<evidence type="ECO:0000256" key="4">
    <source>
        <dbReference type="ARBA" id="ARBA00022989"/>
    </source>
</evidence>
<keyword evidence="3" id="KW-0812">Transmembrane</keyword>
<organism evidence="8 9">
    <name type="scientific">Anisodus tanguticus</name>
    <dbReference type="NCBI Taxonomy" id="243964"/>
    <lineage>
        <taxon>Eukaryota</taxon>
        <taxon>Viridiplantae</taxon>
        <taxon>Streptophyta</taxon>
        <taxon>Embryophyta</taxon>
        <taxon>Tracheophyta</taxon>
        <taxon>Spermatophyta</taxon>
        <taxon>Magnoliopsida</taxon>
        <taxon>eudicotyledons</taxon>
        <taxon>Gunneridae</taxon>
        <taxon>Pentapetalae</taxon>
        <taxon>asterids</taxon>
        <taxon>lamiids</taxon>
        <taxon>Solanales</taxon>
        <taxon>Solanaceae</taxon>
        <taxon>Solanoideae</taxon>
        <taxon>Hyoscyameae</taxon>
        <taxon>Anisodus</taxon>
    </lineage>
</organism>
<sequence length="73" mass="7730">MSNYNQNQSQGTACPYPQQLQGAYVAAPPPAGYPTRDGNGDSSVPTKTQTRGDGFWKGCFAALCCCCVLDACF</sequence>
<evidence type="ECO:0000256" key="5">
    <source>
        <dbReference type="ARBA" id="ARBA00023136"/>
    </source>
</evidence>
<comment type="similarity">
    <text evidence="2">Belongs to the CYSTM1 family.</text>
</comment>
<dbReference type="Proteomes" id="UP001291623">
    <property type="component" value="Unassembled WGS sequence"/>
</dbReference>
<evidence type="ECO:0000313" key="8">
    <source>
        <dbReference type="EMBL" id="KAK4343500.1"/>
    </source>
</evidence>
<dbReference type="InterPro" id="IPR028144">
    <property type="entry name" value="CYSTM_dom"/>
</dbReference>
<protein>
    <recommendedName>
        <fullName evidence="7">Cysteine-rich transmembrane domain-containing protein</fullName>
    </recommendedName>
</protein>
<dbReference type="PANTHER" id="PTHR31568:SF122">
    <property type="entry name" value="PROTEIN CYSTEINE-RICH TRANSMEMBRANE MODULE 9"/>
    <property type="match status" value="1"/>
</dbReference>
<dbReference type="GO" id="GO:0005886">
    <property type="term" value="C:plasma membrane"/>
    <property type="evidence" value="ECO:0007669"/>
    <property type="project" value="InterPro"/>
</dbReference>
<evidence type="ECO:0000256" key="3">
    <source>
        <dbReference type="ARBA" id="ARBA00022692"/>
    </source>
</evidence>
<keyword evidence="4" id="KW-1133">Transmembrane helix</keyword>
<comment type="caution">
    <text evidence="8">The sequence shown here is derived from an EMBL/GenBank/DDBJ whole genome shotgun (WGS) entry which is preliminary data.</text>
</comment>
<name>A0AAE1R1G6_9SOLA</name>
<proteinExistence type="inferred from homology"/>
<feature type="region of interest" description="Disordered" evidence="6">
    <location>
        <begin position="24"/>
        <end position="47"/>
    </location>
</feature>